<feature type="transmembrane region" description="Helical" evidence="11">
    <location>
        <begin position="173"/>
        <end position="191"/>
    </location>
</feature>
<dbReference type="OrthoDB" id="10018052at2759"/>
<evidence type="ECO:0000313" key="13">
    <source>
        <dbReference type="EMBL" id="KAB0394799.1"/>
    </source>
</evidence>
<evidence type="ECO:0000313" key="14">
    <source>
        <dbReference type="Proteomes" id="UP000437017"/>
    </source>
</evidence>
<dbReference type="PRINTS" id="PR00237">
    <property type="entry name" value="GPCRRHODOPSN"/>
</dbReference>
<evidence type="ECO:0000256" key="3">
    <source>
        <dbReference type="ARBA" id="ARBA00022692"/>
    </source>
</evidence>
<dbReference type="SUPFAM" id="SSF81321">
    <property type="entry name" value="Family A G protein-coupled receptor-like"/>
    <property type="match status" value="1"/>
</dbReference>
<gene>
    <name evidence="13" type="ORF">E2I00_014604</name>
</gene>
<evidence type="ECO:0000256" key="10">
    <source>
        <dbReference type="ARBA" id="ARBA00053954"/>
    </source>
</evidence>
<keyword evidence="9" id="KW-0807">Transducer</keyword>
<evidence type="ECO:0000256" key="4">
    <source>
        <dbReference type="ARBA" id="ARBA00022989"/>
    </source>
</evidence>
<organism evidence="13 14">
    <name type="scientific">Balaenoptera physalus</name>
    <name type="common">Fin whale</name>
    <name type="synonym">Balaena physalus</name>
    <dbReference type="NCBI Taxonomy" id="9770"/>
    <lineage>
        <taxon>Eukaryota</taxon>
        <taxon>Metazoa</taxon>
        <taxon>Chordata</taxon>
        <taxon>Craniata</taxon>
        <taxon>Vertebrata</taxon>
        <taxon>Euteleostomi</taxon>
        <taxon>Mammalia</taxon>
        <taxon>Eutheria</taxon>
        <taxon>Laurasiatheria</taxon>
        <taxon>Artiodactyla</taxon>
        <taxon>Whippomorpha</taxon>
        <taxon>Cetacea</taxon>
        <taxon>Mysticeti</taxon>
        <taxon>Balaenopteridae</taxon>
        <taxon>Balaenoptera</taxon>
    </lineage>
</organism>
<comment type="function">
    <text evidence="10">Orphan receptor. May play a role in brain function.</text>
</comment>
<comment type="subcellular location">
    <subcellularLocation>
        <location evidence="1">Cell membrane</location>
        <topology evidence="1">Multi-pass membrane protein</topology>
    </subcellularLocation>
</comment>
<dbReference type="FunFam" id="1.20.1070.10:FF:000080">
    <property type="entry name" value="probable G-protein coupled receptor 63"/>
    <property type="match status" value="1"/>
</dbReference>
<keyword evidence="5" id="KW-0297">G-protein coupled receptor</keyword>
<evidence type="ECO:0000256" key="9">
    <source>
        <dbReference type="ARBA" id="ARBA00023224"/>
    </source>
</evidence>
<evidence type="ECO:0000256" key="1">
    <source>
        <dbReference type="ARBA" id="ARBA00004651"/>
    </source>
</evidence>
<evidence type="ECO:0000256" key="11">
    <source>
        <dbReference type="SAM" id="Phobius"/>
    </source>
</evidence>
<evidence type="ECO:0000256" key="8">
    <source>
        <dbReference type="ARBA" id="ARBA00023180"/>
    </source>
</evidence>
<evidence type="ECO:0000256" key="6">
    <source>
        <dbReference type="ARBA" id="ARBA00023136"/>
    </source>
</evidence>
<sequence>NTYISAGALHPAEAMVFSAVLTASHTGASNTTFVVYENANMNITVPPPFQHPDIGPLLRYSSETMAPTGMSSLTLNSTAVPPTPAVLKSLNLPLQIILSAIMIFILFVSFLGNLVVCLMVYQKAAMRSAINILLASLAFADMLLAVLNMPFALVTILTTRWIFGKFFCRVSAMFFWLFVIEGVAILLIISIDRFLIIVQRQDKLNPYRAKVLIAVSWATSFCVAFPLAVGNPDLQIPSRAPQCVFGYTTNPGYQAYVILISLISFFLPFLVILYSFMGILNTLRHNALRIHSYPEGICLSQASKLGLMSLQRPFQMSIDMGFKTRAFTTILILFAVFICCWAPFTTYSLVATFSKHFYYQHNFFEISTWLLWLCYLNFCRGSLATQGDGYAPVLSTCVGNIGLWCEYWNCLTFWTLLLFAITLEPKTTYISADKYLVLFKKCWIMPVSALPSFNWQNSDKRKGKKAYEGNAKIHPIPIAVLMPAVFSGSMKKIK</sequence>
<evidence type="ECO:0000256" key="2">
    <source>
        <dbReference type="ARBA" id="ARBA00022475"/>
    </source>
</evidence>
<keyword evidence="7" id="KW-0675">Receptor</keyword>
<dbReference type="InterPro" id="IPR017452">
    <property type="entry name" value="GPCR_Rhodpsn_7TM"/>
</dbReference>
<proteinExistence type="predicted"/>
<reference evidence="13 14" key="1">
    <citation type="journal article" date="2019" name="PLoS ONE">
        <title>Genomic analyses reveal an absence of contemporary introgressive admixture between fin whales and blue whales, despite known hybrids.</title>
        <authorList>
            <person name="Westbury M.V."/>
            <person name="Petersen B."/>
            <person name="Lorenzen E.D."/>
        </authorList>
    </citation>
    <scope>NUCLEOTIDE SEQUENCE [LARGE SCALE GENOMIC DNA]</scope>
    <source>
        <strain evidence="13">FinWhale-01</strain>
    </source>
</reference>
<dbReference type="Pfam" id="PF00001">
    <property type="entry name" value="7tm_1"/>
    <property type="match status" value="1"/>
</dbReference>
<protein>
    <recommendedName>
        <fullName evidence="12">G-protein coupled receptors family 1 profile domain-containing protein</fullName>
    </recommendedName>
</protein>
<evidence type="ECO:0000256" key="5">
    <source>
        <dbReference type="ARBA" id="ARBA00023040"/>
    </source>
</evidence>
<evidence type="ECO:0000259" key="12">
    <source>
        <dbReference type="PROSITE" id="PS50262"/>
    </source>
</evidence>
<keyword evidence="3 11" id="KW-0812">Transmembrane</keyword>
<feature type="non-terminal residue" evidence="13">
    <location>
        <position position="1"/>
    </location>
</feature>
<keyword evidence="14" id="KW-1185">Reference proteome</keyword>
<comment type="caution">
    <text evidence="13">The sequence shown here is derived from an EMBL/GenBank/DDBJ whole genome shotgun (WGS) entry which is preliminary data.</text>
</comment>
<accession>A0A643C3E7</accession>
<feature type="transmembrane region" description="Helical" evidence="11">
    <location>
        <begin position="326"/>
        <end position="344"/>
    </location>
</feature>
<feature type="transmembrane region" description="Helical" evidence="11">
    <location>
        <begin position="255"/>
        <end position="280"/>
    </location>
</feature>
<dbReference type="GO" id="GO:0005886">
    <property type="term" value="C:plasma membrane"/>
    <property type="evidence" value="ECO:0007669"/>
    <property type="project" value="UniProtKB-SubCell"/>
</dbReference>
<dbReference type="PANTHER" id="PTHR24245">
    <property type="entry name" value="G-PROTEIN COUPLED RECEPTOR"/>
    <property type="match status" value="1"/>
</dbReference>
<dbReference type="GO" id="GO:0004930">
    <property type="term" value="F:G protein-coupled receptor activity"/>
    <property type="evidence" value="ECO:0007669"/>
    <property type="project" value="UniProtKB-KW"/>
</dbReference>
<dbReference type="Gene3D" id="1.20.1070.10">
    <property type="entry name" value="Rhodopsin 7-helix transmembrane proteins"/>
    <property type="match status" value="1"/>
</dbReference>
<dbReference type="AlphaFoldDB" id="A0A643C3E7"/>
<name>A0A643C3E7_BALPH</name>
<dbReference type="EMBL" id="SGJD01002664">
    <property type="protein sequence ID" value="KAB0394799.1"/>
    <property type="molecule type" value="Genomic_DNA"/>
</dbReference>
<feature type="transmembrane region" description="Helical" evidence="11">
    <location>
        <begin position="96"/>
        <end position="121"/>
    </location>
</feature>
<dbReference type="Proteomes" id="UP000437017">
    <property type="component" value="Unassembled WGS sequence"/>
</dbReference>
<feature type="transmembrane region" description="Helical" evidence="11">
    <location>
        <begin position="211"/>
        <end position="229"/>
    </location>
</feature>
<feature type="transmembrane region" description="Helical" evidence="11">
    <location>
        <begin position="133"/>
        <end position="153"/>
    </location>
</feature>
<dbReference type="InterPro" id="IPR000276">
    <property type="entry name" value="GPCR_Rhodpsn"/>
</dbReference>
<dbReference type="InterPro" id="IPR051880">
    <property type="entry name" value="GPC_Orphan_Receptors"/>
</dbReference>
<keyword evidence="8" id="KW-0325">Glycoprotein</keyword>
<dbReference type="PANTHER" id="PTHR24245:SF1">
    <property type="entry name" value="G-PROTEIN COUPLED RECEPTOR 63-RELATED"/>
    <property type="match status" value="1"/>
</dbReference>
<keyword evidence="2" id="KW-1003">Cell membrane</keyword>
<evidence type="ECO:0000256" key="7">
    <source>
        <dbReference type="ARBA" id="ARBA00023170"/>
    </source>
</evidence>
<dbReference type="PROSITE" id="PS50262">
    <property type="entry name" value="G_PROTEIN_RECEP_F1_2"/>
    <property type="match status" value="1"/>
</dbReference>
<keyword evidence="4 11" id="KW-1133">Transmembrane helix</keyword>
<feature type="domain" description="G-protein coupled receptors family 1 profile" evidence="12">
    <location>
        <begin position="112"/>
        <end position="385"/>
    </location>
</feature>
<keyword evidence="6 11" id="KW-0472">Membrane</keyword>